<dbReference type="GO" id="GO:0005634">
    <property type="term" value="C:nucleus"/>
    <property type="evidence" value="ECO:0007669"/>
    <property type="project" value="UniProtKB-SubCell"/>
</dbReference>
<dbReference type="GO" id="GO:0045944">
    <property type="term" value="P:positive regulation of transcription by RNA polymerase II"/>
    <property type="evidence" value="ECO:0007669"/>
    <property type="project" value="TreeGrafter"/>
</dbReference>
<feature type="compositionally biased region" description="Polar residues" evidence="5">
    <location>
        <begin position="184"/>
        <end position="199"/>
    </location>
</feature>
<evidence type="ECO:0000256" key="5">
    <source>
        <dbReference type="SAM" id="MobiDB-lite"/>
    </source>
</evidence>
<dbReference type="PROSITE" id="PS50020">
    <property type="entry name" value="WW_DOMAIN_2"/>
    <property type="match status" value="4"/>
</dbReference>
<evidence type="ECO:0000256" key="3">
    <source>
        <dbReference type="ARBA" id="ARBA00022490"/>
    </source>
</evidence>
<name>A0A4E0R1D9_FASHE</name>
<dbReference type="AlphaFoldDB" id="A0A4E0R1D9"/>
<dbReference type="GO" id="GO:0005737">
    <property type="term" value="C:cytoplasm"/>
    <property type="evidence" value="ECO:0007669"/>
    <property type="project" value="UniProtKB-SubCell"/>
</dbReference>
<feature type="compositionally biased region" description="Low complexity" evidence="5">
    <location>
        <begin position="211"/>
        <end position="233"/>
    </location>
</feature>
<evidence type="ECO:0000313" key="8">
    <source>
        <dbReference type="Proteomes" id="UP000230066"/>
    </source>
</evidence>
<accession>A0A4E0R1D9</accession>
<dbReference type="CDD" id="cd00201">
    <property type="entry name" value="WW"/>
    <property type="match status" value="4"/>
</dbReference>
<comment type="subcellular location">
    <subcellularLocation>
        <location evidence="2">Cytoplasm</location>
    </subcellularLocation>
    <subcellularLocation>
        <location evidence="1">Nucleus</location>
    </subcellularLocation>
</comment>
<feature type="domain" description="WW" evidence="6">
    <location>
        <begin position="296"/>
        <end position="329"/>
    </location>
</feature>
<keyword evidence="3" id="KW-0963">Cytoplasm</keyword>
<keyword evidence="4" id="KW-0539">Nucleus</keyword>
<dbReference type="PROSITE" id="PS01159">
    <property type="entry name" value="WW_DOMAIN_1"/>
    <property type="match status" value="4"/>
</dbReference>
<feature type="domain" description="WW" evidence="6">
    <location>
        <begin position="422"/>
        <end position="455"/>
    </location>
</feature>
<dbReference type="InterPro" id="IPR036020">
    <property type="entry name" value="WW_dom_sf"/>
</dbReference>
<dbReference type="SUPFAM" id="SSF51045">
    <property type="entry name" value="WW domain"/>
    <property type="match status" value="4"/>
</dbReference>
<sequence length="486" mass="54570">MPANRGDEVENVRLQIKIDKISIDRSCALLTRQLINTERPKLNVIYEVIELNTPVPGSNDLSARSSGPLYSTSVQRGWNVEYRQNHTVLVNVNRLLEFRLVARNRSHDTGAVIGYCRIMIRDEILANGFRFENRVLTRNFHPLPSANRLLEAGIYVIGKLTVVLNADSRELHDAISALRLGSQLARTRSETGSRSTMNGESPRPSISIFRSDGSPLPSSSSNSTLNATGTTHAPPRPPATYPIAPSPGASNANGVSSEVLNDDEPLPPKWERRFTENGRPYYLDHLTKTTTWVRPAPLPSGWERRLDPHNRVYYVDHNTRTTTWQHPSPTLLNTMAQWQQMSAARSGMLQQHINERYANRQLNPGGTVPGMNAGSRPGSSGLDLLGPLPDGWEQRLDPSGRPYFVNHISRTSQWEDPRFQGSSLPPGWEMRVTPEGFPFFVDHNEKITTFVDPRRADSKYVHCLILSFLRCSRCCFGGHQSVICRH</sequence>
<evidence type="ECO:0000259" key="6">
    <source>
        <dbReference type="PROSITE" id="PS50020"/>
    </source>
</evidence>
<dbReference type="Gene3D" id="2.20.70.10">
    <property type="match status" value="4"/>
</dbReference>
<reference evidence="7" key="1">
    <citation type="submission" date="2019-03" db="EMBL/GenBank/DDBJ databases">
        <title>Improved annotation for the trematode Fasciola hepatica.</title>
        <authorList>
            <person name="Choi Y.-J."/>
            <person name="Martin J."/>
            <person name="Mitreva M."/>
        </authorList>
    </citation>
    <scope>NUCLEOTIDE SEQUENCE [LARGE SCALE GENOMIC DNA]</scope>
</reference>
<dbReference type="GO" id="GO:0003713">
    <property type="term" value="F:transcription coactivator activity"/>
    <property type="evidence" value="ECO:0007669"/>
    <property type="project" value="TreeGrafter"/>
</dbReference>
<dbReference type="InterPro" id="IPR051583">
    <property type="entry name" value="YAP1"/>
</dbReference>
<dbReference type="Proteomes" id="UP000230066">
    <property type="component" value="Unassembled WGS sequence"/>
</dbReference>
<organism evidence="7 8">
    <name type="scientific">Fasciola hepatica</name>
    <name type="common">Liver fluke</name>
    <dbReference type="NCBI Taxonomy" id="6192"/>
    <lineage>
        <taxon>Eukaryota</taxon>
        <taxon>Metazoa</taxon>
        <taxon>Spiralia</taxon>
        <taxon>Lophotrochozoa</taxon>
        <taxon>Platyhelminthes</taxon>
        <taxon>Trematoda</taxon>
        <taxon>Digenea</taxon>
        <taxon>Plagiorchiida</taxon>
        <taxon>Echinostomata</taxon>
        <taxon>Echinostomatoidea</taxon>
        <taxon>Fasciolidae</taxon>
        <taxon>Fasciola</taxon>
    </lineage>
</organism>
<dbReference type="PANTHER" id="PTHR17616:SF8">
    <property type="entry name" value="TRANSCRIPTIONAL COACTIVATOR YORKIE"/>
    <property type="match status" value="1"/>
</dbReference>
<gene>
    <name evidence="7" type="ORF">D915_007478</name>
</gene>
<dbReference type="Pfam" id="PF00397">
    <property type="entry name" value="WW"/>
    <property type="match status" value="4"/>
</dbReference>
<protein>
    <submittedName>
        <fullName evidence="7">E3 ubiquitin-protein ligase</fullName>
    </submittedName>
</protein>
<keyword evidence="8" id="KW-1185">Reference proteome</keyword>
<dbReference type="InterPro" id="IPR001202">
    <property type="entry name" value="WW_dom"/>
</dbReference>
<comment type="caution">
    <text evidence="7">The sequence shown here is derived from an EMBL/GenBank/DDBJ whole genome shotgun (WGS) entry which is preliminary data.</text>
</comment>
<proteinExistence type="predicted"/>
<dbReference type="FunFam" id="2.20.70.10:FF:000017">
    <property type="entry name" value="E3 ubiquitin-protein ligase"/>
    <property type="match status" value="1"/>
</dbReference>
<evidence type="ECO:0000256" key="2">
    <source>
        <dbReference type="ARBA" id="ARBA00004496"/>
    </source>
</evidence>
<feature type="domain" description="WW" evidence="6">
    <location>
        <begin position="264"/>
        <end position="297"/>
    </location>
</feature>
<dbReference type="EMBL" id="JXXN02003225">
    <property type="protein sequence ID" value="THD21819.1"/>
    <property type="molecule type" value="Genomic_DNA"/>
</dbReference>
<evidence type="ECO:0000313" key="7">
    <source>
        <dbReference type="EMBL" id="THD21819.1"/>
    </source>
</evidence>
<evidence type="ECO:0000256" key="1">
    <source>
        <dbReference type="ARBA" id="ARBA00004123"/>
    </source>
</evidence>
<dbReference type="SMART" id="SM00456">
    <property type="entry name" value="WW"/>
    <property type="match status" value="4"/>
</dbReference>
<dbReference type="GO" id="GO:0035329">
    <property type="term" value="P:hippo signaling"/>
    <property type="evidence" value="ECO:0007669"/>
    <property type="project" value="TreeGrafter"/>
</dbReference>
<dbReference type="PANTHER" id="PTHR17616">
    <property type="entry name" value="YES-ASSOCIATED PROTEIN YAP1 FAMILY MEMBER"/>
    <property type="match status" value="1"/>
</dbReference>
<feature type="compositionally biased region" description="Polar residues" evidence="5">
    <location>
        <begin position="248"/>
        <end position="259"/>
    </location>
</feature>
<feature type="domain" description="WW" evidence="6">
    <location>
        <begin position="386"/>
        <end position="419"/>
    </location>
</feature>
<evidence type="ECO:0000256" key="4">
    <source>
        <dbReference type="ARBA" id="ARBA00023242"/>
    </source>
</evidence>
<feature type="region of interest" description="Disordered" evidence="5">
    <location>
        <begin position="184"/>
        <end position="272"/>
    </location>
</feature>